<dbReference type="Proteomes" id="UP000499080">
    <property type="component" value="Unassembled WGS sequence"/>
</dbReference>
<protein>
    <submittedName>
        <fullName evidence="1">Uncharacterized protein</fullName>
    </submittedName>
</protein>
<gene>
    <name evidence="1" type="ORF">AVEN_25026_1</name>
</gene>
<organism evidence="1 2">
    <name type="scientific">Araneus ventricosus</name>
    <name type="common">Orbweaver spider</name>
    <name type="synonym">Epeira ventricosa</name>
    <dbReference type="NCBI Taxonomy" id="182803"/>
    <lineage>
        <taxon>Eukaryota</taxon>
        <taxon>Metazoa</taxon>
        <taxon>Ecdysozoa</taxon>
        <taxon>Arthropoda</taxon>
        <taxon>Chelicerata</taxon>
        <taxon>Arachnida</taxon>
        <taxon>Araneae</taxon>
        <taxon>Araneomorphae</taxon>
        <taxon>Entelegynae</taxon>
        <taxon>Araneoidea</taxon>
        <taxon>Araneidae</taxon>
        <taxon>Araneus</taxon>
    </lineage>
</organism>
<dbReference type="EMBL" id="BGPR01005132">
    <property type="protein sequence ID" value="GBN07101.1"/>
    <property type="molecule type" value="Genomic_DNA"/>
</dbReference>
<reference evidence="1 2" key="1">
    <citation type="journal article" date="2019" name="Sci. Rep.">
        <title>Orb-weaving spider Araneus ventricosus genome elucidates the spidroin gene catalogue.</title>
        <authorList>
            <person name="Kono N."/>
            <person name="Nakamura H."/>
            <person name="Ohtoshi R."/>
            <person name="Moran D.A.P."/>
            <person name="Shinohara A."/>
            <person name="Yoshida Y."/>
            <person name="Fujiwara M."/>
            <person name="Mori M."/>
            <person name="Tomita M."/>
            <person name="Arakawa K."/>
        </authorList>
    </citation>
    <scope>NUCLEOTIDE SEQUENCE [LARGE SCALE GENOMIC DNA]</scope>
</reference>
<keyword evidence="2" id="KW-1185">Reference proteome</keyword>
<evidence type="ECO:0000313" key="2">
    <source>
        <dbReference type="Proteomes" id="UP000499080"/>
    </source>
</evidence>
<proteinExistence type="predicted"/>
<comment type="caution">
    <text evidence="1">The sequence shown here is derived from an EMBL/GenBank/DDBJ whole genome shotgun (WGS) entry which is preliminary data.</text>
</comment>
<dbReference type="AlphaFoldDB" id="A0A4Y2KXJ2"/>
<accession>A0A4Y2KXJ2</accession>
<sequence length="106" mass="11909">MTDLQSSMERENYKRCNCSTAVNTCKMSLRSLITLNLLILTSKEQERGSSSHSNAKKYESSLNKMRYDCFSQLVGQASSAILLSKLPPTTAAAHQHCRRTLHQVQT</sequence>
<evidence type="ECO:0000313" key="1">
    <source>
        <dbReference type="EMBL" id="GBN07101.1"/>
    </source>
</evidence>
<name>A0A4Y2KXJ2_ARAVE</name>